<evidence type="ECO:0000313" key="4">
    <source>
        <dbReference type="Proteomes" id="UP001652625"/>
    </source>
</evidence>
<feature type="binding site" evidence="1">
    <location>
        <position position="263"/>
    </location>
    <ligand>
        <name>Zn(2+)</name>
        <dbReference type="ChEBI" id="CHEBI:29105"/>
        <note>catalytic</note>
    </ligand>
</feature>
<keyword evidence="4" id="KW-1185">Reference proteome</keyword>
<dbReference type="Gene3D" id="3.40.390.10">
    <property type="entry name" value="Collagenase (Catalytic Domain)"/>
    <property type="match status" value="1"/>
</dbReference>
<organism evidence="4 5">
    <name type="scientific">Hydra vulgaris</name>
    <name type="common">Hydra</name>
    <name type="synonym">Hydra attenuata</name>
    <dbReference type="NCBI Taxonomy" id="6087"/>
    <lineage>
        <taxon>Eukaryota</taxon>
        <taxon>Metazoa</taxon>
        <taxon>Cnidaria</taxon>
        <taxon>Hydrozoa</taxon>
        <taxon>Hydroidolina</taxon>
        <taxon>Anthoathecata</taxon>
        <taxon>Aplanulata</taxon>
        <taxon>Hydridae</taxon>
        <taxon>Hydra</taxon>
    </lineage>
</organism>
<dbReference type="GeneID" id="100204491"/>
<sequence>MKLLIFLLAVSFSKKECVPISDSSTIESSLNKTLSGDNEEAKLKILAQTIADEKSSNSGKAVHLKAALKAFEKKIKDMDPIEITNAETPIEKKIELLAELSAQEKNKNFKIVEGDMIETELLRALMNNNTAKRAIQRRMQIGPKWGTIIPYELPESITHGVGLFERSINEALREISRVSCLKFVKRLNDGRSKNNKDVDGKPEAFLKFVRGNGCFTYPGKQNIDFLQSLTDSEDYGHPIYIGRYCEFKGTVIHEILHALGFLHEHTRLDRDKYIKINWENIIDDPSERLQFRNYRHGDADGLGLGYDLDSIMHYSKDAASKNGKNTIDVIGDPQRVIGLRHNLSQIDKLQLRRLYCTLEEQQKYRNLRKKNWNIISKNLYASGFHQLEDLKCLS</sequence>
<dbReference type="SUPFAM" id="SSF55486">
    <property type="entry name" value="Metalloproteases ('zincins'), catalytic domain"/>
    <property type="match status" value="1"/>
</dbReference>
<comment type="caution">
    <text evidence="1">Lacks conserved residue(s) required for the propagation of feature annotation.</text>
</comment>
<name>A0ABM4DQB0_HYDVU</name>
<keyword evidence="1 2" id="KW-0378">Hydrolase</keyword>
<evidence type="ECO:0000256" key="1">
    <source>
        <dbReference type="PROSITE-ProRule" id="PRU01211"/>
    </source>
</evidence>
<keyword evidence="1 2" id="KW-0862">Zinc</keyword>
<dbReference type="PROSITE" id="PS51864">
    <property type="entry name" value="ASTACIN"/>
    <property type="match status" value="1"/>
</dbReference>
<evidence type="ECO:0000256" key="2">
    <source>
        <dbReference type="RuleBase" id="RU361183"/>
    </source>
</evidence>
<feature type="domain" description="Peptidase M12A" evidence="3">
    <location>
        <begin position="133"/>
        <end position="357"/>
    </location>
</feature>
<keyword evidence="2" id="KW-0732">Signal</keyword>
<evidence type="ECO:0000313" key="5">
    <source>
        <dbReference type="RefSeq" id="XP_065676757.1"/>
    </source>
</evidence>
<feature type="binding site" evidence="1">
    <location>
        <position position="257"/>
    </location>
    <ligand>
        <name>Zn(2+)</name>
        <dbReference type="ChEBI" id="CHEBI:29105"/>
        <note>catalytic</note>
    </ligand>
</feature>
<dbReference type="PANTHER" id="PTHR10127">
    <property type="entry name" value="DISCOIDIN, CUB, EGF, LAMININ , AND ZINC METALLOPROTEASE DOMAIN CONTAINING"/>
    <property type="match status" value="1"/>
</dbReference>
<dbReference type="InterPro" id="IPR006026">
    <property type="entry name" value="Peptidase_Metallo"/>
</dbReference>
<gene>
    <name evidence="5" type="primary">LOC100204491</name>
</gene>
<keyword evidence="1 2" id="KW-0482">Metalloprotease</keyword>
<protein>
    <recommendedName>
        <fullName evidence="2">Metalloendopeptidase</fullName>
        <ecNumber evidence="2">3.4.24.-</ecNumber>
    </recommendedName>
</protein>
<feature type="binding site" evidence="1">
    <location>
        <position position="253"/>
    </location>
    <ligand>
        <name>Zn(2+)</name>
        <dbReference type="ChEBI" id="CHEBI:29105"/>
        <note>catalytic</note>
    </ligand>
</feature>
<feature type="chain" id="PRO_5045007108" description="Metalloendopeptidase" evidence="2">
    <location>
        <begin position="18"/>
        <end position="394"/>
    </location>
</feature>
<dbReference type="PRINTS" id="PR00480">
    <property type="entry name" value="ASTACIN"/>
</dbReference>
<feature type="active site" evidence="1">
    <location>
        <position position="254"/>
    </location>
</feature>
<comment type="cofactor">
    <cofactor evidence="1 2">
        <name>Zn(2+)</name>
        <dbReference type="ChEBI" id="CHEBI:29105"/>
    </cofactor>
    <text evidence="1 2">Binds 1 zinc ion per subunit.</text>
</comment>
<keyword evidence="1 2" id="KW-0479">Metal-binding</keyword>
<feature type="signal peptide" evidence="2">
    <location>
        <begin position="1"/>
        <end position="17"/>
    </location>
</feature>
<dbReference type="SMART" id="SM00235">
    <property type="entry name" value="ZnMc"/>
    <property type="match status" value="1"/>
</dbReference>
<dbReference type="Pfam" id="PF01400">
    <property type="entry name" value="Astacin"/>
    <property type="match status" value="1"/>
</dbReference>
<dbReference type="Proteomes" id="UP001652625">
    <property type="component" value="Chromosome 15"/>
</dbReference>
<dbReference type="InterPro" id="IPR001506">
    <property type="entry name" value="Peptidase_M12A"/>
</dbReference>
<dbReference type="RefSeq" id="XP_065676757.1">
    <property type="nucleotide sequence ID" value="XM_065820685.1"/>
</dbReference>
<dbReference type="EC" id="3.4.24.-" evidence="2"/>
<dbReference type="PANTHER" id="PTHR10127:SF850">
    <property type="entry name" value="METALLOENDOPEPTIDASE"/>
    <property type="match status" value="1"/>
</dbReference>
<proteinExistence type="predicted"/>
<evidence type="ECO:0000259" key="3">
    <source>
        <dbReference type="PROSITE" id="PS51864"/>
    </source>
</evidence>
<keyword evidence="1 2" id="KW-0645">Protease</keyword>
<reference evidence="5" key="1">
    <citation type="submission" date="2025-08" db="UniProtKB">
        <authorList>
            <consortium name="RefSeq"/>
        </authorList>
    </citation>
    <scope>IDENTIFICATION</scope>
</reference>
<dbReference type="CDD" id="cd04280">
    <property type="entry name" value="ZnMc_astacin_like"/>
    <property type="match status" value="1"/>
</dbReference>
<dbReference type="InterPro" id="IPR034035">
    <property type="entry name" value="Astacin-like_dom"/>
</dbReference>
<accession>A0ABM4DQB0</accession>
<dbReference type="InterPro" id="IPR024079">
    <property type="entry name" value="MetalloPept_cat_dom_sf"/>
</dbReference>